<evidence type="ECO:0000313" key="4">
    <source>
        <dbReference type="Proteomes" id="UP000621454"/>
    </source>
</evidence>
<proteinExistence type="predicted"/>
<dbReference type="Pfam" id="PF07905">
    <property type="entry name" value="PucR"/>
    <property type="match status" value="1"/>
</dbReference>
<dbReference type="EMBL" id="BMGC01000021">
    <property type="protein sequence ID" value="GGB38449.1"/>
    <property type="molecule type" value="Genomic_DNA"/>
</dbReference>
<keyword evidence="4" id="KW-1185">Reference proteome</keyword>
<sequence length="555" mass="59969">MVRDILALPSVQASRPEVAAAAQHLDNPVRWVHTFEQGAGASRLLRGFDVVLTSGIGWPDSDRDLMLLVEDLASARVSGVVLELGSRFRRAPQAMTKGLAAKGIPLIVLHREAAFIDITEAAHRQILAQQLDALDARDEVHTVFTTLALQGSPPDFVVAQVSRMLRCPVVLEDLSHTVVSFAQRDLSLQDLLNDWETRSRRAVTSNGLSPQLLRTVVAGPEDWLITPVAARGSRWGRLIAFPGPSHSAGRSLVLEQAAVALSLSRAAYPEDRQWKRLVDRRPVESLLARKWIDVDDLAAQWRAGGIDLDRATFMSCIVSVFGIDHGQVSADDRLLEIALTNIAARGLTARGAVTSSPNHPSVLVLVAVSGHGQPTEPAGRTQPVFDIAEPLRAALPPGYDVRLVAGEASDRIETLVESLTDTLAVATGLGRFGTHSQDMSGTATTASGHRLGPLLRELSGTATLSDFIERTVGPLIDHDVQMNSELVPTLRAYLRSPGNRSTAANELRIARSVLYQRIATIEQLIHAKLDDGETQAALQAALLAHDANKQSPQHD</sequence>
<dbReference type="PANTHER" id="PTHR33744">
    <property type="entry name" value="CARBOHYDRATE DIACID REGULATOR"/>
    <property type="match status" value="1"/>
</dbReference>
<dbReference type="PANTHER" id="PTHR33744:SF1">
    <property type="entry name" value="DNA-BINDING TRANSCRIPTIONAL ACTIVATOR ADER"/>
    <property type="match status" value="1"/>
</dbReference>
<name>A0A916TC78_9ACTN</name>
<evidence type="ECO:0000259" key="1">
    <source>
        <dbReference type="Pfam" id="PF07905"/>
    </source>
</evidence>
<dbReference type="Proteomes" id="UP000621454">
    <property type="component" value="Unassembled WGS sequence"/>
</dbReference>
<dbReference type="InterPro" id="IPR012914">
    <property type="entry name" value="PucR_dom"/>
</dbReference>
<dbReference type="InterPro" id="IPR051448">
    <property type="entry name" value="CdaR-like_regulators"/>
</dbReference>
<reference evidence="3" key="2">
    <citation type="submission" date="2020-09" db="EMBL/GenBank/DDBJ databases">
        <authorList>
            <person name="Sun Q."/>
            <person name="Zhou Y."/>
        </authorList>
    </citation>
    <scope>NUCLEOTIDE SEQUENCE</scope>
    <source>
        <strain evidence="3">CGMCC 1.12827</strain>
    </source>
</reference>
<dbReference type="AlphaFoldDB" id="A0A916TC78"/>
<evidence type="ECO:0008006" key="5">
    <source>
        <dbReference type="Google" id="ProtNLM"/>
    </source>
</evidence>
<dbReference type="InterPro" id="IPR042070">
    <property type="entry name" value="PucR_C-HTH_sf"/>
</dbReference>
<dbReference type="InterPro" id="IPR025736">
    <property type="entry name" value="PucR_C-HTH_dom"/>
</dbReference>
<protein>
    <recommendedName>
        <fullName evidence="5">Purine catabolism regulatory protein</fullName>
    </recommendedName>
</protein>
<evidence type="ECO:0000259" key="2">
    <source>
        <dbReference type="Pfam" id="PF13556"/>
    </source>
</evidence>
<dbReference type="Gene3D" id="1.10.10.2840">
    <property type="entry name" value="PucR C-terminal helix-turn-helix domain"/>
    <property type="match status" value="1"/>
</dbReference>
<gene>
    <name evidence="3" type="ORF">GCM10011489_27660</name>
</gene>
<dbReference type="RefSeq" id="WP_188587168.1">
    <property type="nucleotide sequence ID" value="NZ_BMGC01000021.1"/>
</dbReference>
<feature type="domain" description="PucR C-terminal helix-turn-helix" evidence="2">
    <location>
        <begin position="486"/>
        <end position="544"/>
    </location>
</feature>
<organism evidence="3 4">
    <name type="scientific">Gordonia jinhuaensis</name>
    <dbReference type="NCBI Taxonomy" id="1517702"/>
    <lineage>
        <taxon>Bacteria</taxon>
        <taxon>Bacillati</taxon>
        <taxon>Actinomycetota</taxon>
        <taxon>Actinomycetes</taxon>
        <taxon>Mycobacteriales</taxon>
        <taxon>Gordoniaceae</taxon>
        <taxon>Gordonia</taxon>
    </lineage>
</organism>
<dbReference type="Pfam" id="PF13556">
    <property type="entry name" value="HTH_30"/>
    <property type="match status" value="1"/>
</dbReference>
<accession>A0A916TC78</accession>
<comment type="caution">
    <text evidence="3">The sequence shown here is derived from an EMBL/GenBank/DDBJ whole genome shotgun (WGS) entry which is preliminary data.</text>
</comment>
<evidence type="ECO:0000313" key="3">
    <source>
        <dbReference type="EMBL" id="GGB38449.1"/>
    </source>
</evidence>
<feature type="domain" description="Purine catabolism PurC-like" evidence="1">
    <location>
        <begin position="4"/>
        <end position="126"/>
    </location>
</feature>
<reference evidence="3" key="1">
    <citation type="journal article" date="2014" name="Int. J. Syst. Evol. Microbiol.">
        <title>Complete genome sequence of Corynebacterium casei LMG S-19264T (=DSM 44701T), isolated from a smear-ripened cheese.</title>
        <authorList>
            <consortium name="US DOE Joint Genome Institute (JGI-PGF)"/>
            <person name="Walter F."/>
            <person name="Albersmeier A."/>
            <person name="Kalinowski J."/>
            <person name="Ruckert C."/>
        </authorList>
    </citation>
    <scope>NUCLEOTIDE SEQUENCE</scope>
    <source>
        <strain evidence="3">CGMCC 1.12827</strain>
    </source>
</reference>